<keyword evidence="4" id="KW-0862">Zinc</keyword>
<reference evidence="6" key="1">
    <citation type="submission" date="2017-08" db="EMBL/GenBank/DDBJ databases">
        <authorList>
            <person name="Polle J.E."/>
            <person name="Barry K."/>
            <person name="Cushman J."/>
            <person name="Schmutz J."/>
            <person name="Tran D."/>
            <person name="Hathwaick L.T."/>
            <person name="Yim W.C."/>
            <person name="Jenkins J."/>
            <person name="Mckie-Krisberg Z.M."/>
            <person name="Prochnik S."/>
            <person name="Lindquist E."/>
            <person name="Dockter R.B."/>
            <person name="Adam C."/>
            <person name="Molina H."/>
            <person name="Bunkerborg J."/>
            <person name="Jin E."/>
            <person name="Buchheim M."/>
            <person name="Magnuson J."/>
        </authorList>
    </citation>
    <scope>NUCLEOTIDE SEQUENCE</scope>
    <source>
        <strain evidence="6">CCAP 19/18</strain>
    </source>
</reference>
<comment type="cofactor">
    <cofactor evidence="1">
        <name>Zn(2+)</name>
        <dbReference type="ChEBI" id="CHEBI:29105"/>
    </cofactor>
</comment>
<dbReference type="SUPFAM" id="SSF51338">
    <property type="entry name" value="Composite domain of metallo-dependent hydrolases"/>
    <property type="match status" value="1"/>
</dbReference>
<dbReference type="Gene3D" id="3.20.20.140">
    <property type="entry name" value="Metal-dependent hydrolases"/>
    <property type="match status" value="1"/>
</dbReference>
<dbReference type="SUPFAM" id="SSF51556">
    <property type="entry name" value="Metallo-dependent hydrolases"/>
    <property type="match status" value="1"/>
</dbReference>
<evidence type="ECO:0000256" key="2">
    <source>
        <dbReference type="ARBA" id="ARBA00022723"/>
    </source>
</evidence>
<dbReference type="Pfam" id="PF01979">
    <property type="entry name" value="Amidohydro_1"/>
    <property type="match status" value="1"/>
</dbReference>
<evidence type="ECO:0000313" key="7">
    <source>
        <dbReference type="Proteomes" id="UP000815325"/>
    </source>
</evidence>
<dbReference type="PANTHER" id="PTHR11271:SF6">
    <property type="entry name" value="GUANINE DEAMINASE"/>
    <property type="match status" value="1"/>
</dbReference>
<dbReference type="InterPro" id="IPR051607">
    <property type="entry name" value="Metallo-dep_hydrolases"/>
</dbReference>
<protein>
    <recommendedName>
        <fullName evidence="5">Amidohydrolase-related domain-containing protein</fullName>
    </recommendedName>
</protein>
<keyword evidence="7" id="KW-1185">Reference proteome</keyword>
<proteinExistence type="predicted"/>
<evidence type="ECO:0000259" key="5">
    <source>
        <dbReference type="Pfam" id="PF01979"/>
    </source>
</evidence>
<evidence type="ECO:0000256" key="4">
    <source>
        <dbReference type="ARBA" id="ARBA00022833"/>
    </source>
</evidence>
<dbReference type="InterPro" id="IPR006680">
    <property type="entry name" value="Amidohydro-rel"/>
</dbReference>
<sequence length="409" mass="44919">MAPDNNILSGPKAARLVVFRGTLVHTRVYGHVEILHDHLLVVAEGKIAKVVPGSQEDAVLAEYGVPQGAVRRLAQGEFLMPGMIDTHVHAPQYKFAGTGTDLPLMEWLQKYTFPIESSHSDPEHSLYRYGRLVRRFLANGTTTATYFGSLHLQPNKVLVDEIVRLGQRAVVGKVNMDRESPDHYMESFEQGLKEAEEFVQYAQAKQCSRLYPCITPRFIPTCTTEMMKALAALARKYNVHVQSHISECCGEVAFVRHLHPEYATDAAVFDSVGLLDAGRKTLMAHGTLLSDDDIKFLVSKNVGVAHCPLSNFFVGDACFKVNHAMELGLKVGLGTDVAGGYSPSMLTAIRMAVINGRCLRAHKLALKVWVAGAQVREGDSFTGDFPFLVKQPMPRTNSNVQVNASAAAN</sequence>
<organism evidence="6 7">
    <name type="scientific">Dunaliella salina</name>
    <name type="common">Green alga</name>
    <name type="synonym">Protococcus salinus</name>
    <dbReference type="NCBI Taxonomy" id="3046"/>
    <lineage>
        <taxon>Eukaryota</taxon>
        <taxon>Viridiplantae</taxon>
        <taxon>Chlorophyta</taxon>
        <taxon>core chlorophytes</taxon>
        <taxon>Chlorophyceae</taxon>
        <taxon>CS clade</taxon>
        <taxon>Chlamydomonadales</taxon>
        <taxon>Dunaliellaceae</taxon>
        <taxon>Dunaliella</taxon>
    </lineage>
</organism>
<dbReference type="Proteomes" id="UP000815325">
    <property type="component" value="Unassembled WGS sequence"/>
</dbReference>
<dbReference type="PANTHER" id="PTHR11271">
    <property type="entry name" value="GUANINE DEAMINASE"/>
    <property type="match status" value="1"/>
</dbReference>
<dbReference type="EMBL" id="MU069441">
    <property type="protein sequence ID" value="KAF5843552.1"/>
    <property type="molecule type" value="Genomic_DNA"/>
</dbReference>
<dbReference type="InterPro" id="IPR011059">
    <property type="entry name" value="Metal-dep_hydrolase_composite"/>
</dbReference>
<gene>
    <name evidence="6" type="ORF">DUNSADRAFT_14468</name>
</gene>
<keyword evidence="3" id="KW-0378">Hydrolase</keyword>
<evidence type="ECO:0000256" key="3">
    <source>
        <dbReference type="ARBA" id="ARBA00022801"/>
    </source>
</evidence>
<dbReference type="InterPro" id="IPR032466">
    <property type="entry name" value="Metal_Hydrolase"/>
</dbReference>
<accession>A0ABQ7H9M3</accession>
<evidence type="ECO:0000256" key="1">
    <source>
        <dbReference type="ARBA" id="ARBA00001947"/>
    </source>
</evidence>
<feature type="domain" description="Amidohydrolase-related" evidence="5">
    <location>
        <begin position="78"/>
        <end position="353"/>
    </location>
</feature>
<name>A0ABQ7H9M3_DUNSA</name>
<comment type="caution">
    <text evidence="6">The sequence shown here is derived from an EMBL/GenBank/DDBJ whole genome shotgun (WGS) entry which is preliminary data.</text>
</comment>
<keyword evidence="2" id="KW-0479">Metal-binding</keyword>
<feature type="non-terminal residue" evidence="6">
    <location>
        <position position="1"/>
    </location>
</feature>
<evidence type="ECO:0000313" key="6">
    <source>
        <dbReference type="EMBL" id="KAF5843552.1"/>
    </source>
</evidence>